<reference evidence="1 2" key="1">
    <citation type="submission" date="2020-10" db="EMBL/GenBank/DDBJ databases">
        <title>The Coptis chinensis genome and diversification of protoberbering-type alkaloids.</title>
        <authorList>
            <person name="Wang B."/>
            <person name="Shu S."/>
            <person name="Song C."/>
            <person name="Liu Y."/>
        </authorList>
    </citation>
    <scope>NUCLEOTIDE SEQUENCE [LARGE SCALE GENOMIC DNA]</scope>
    <source>
        <strain evidence="1">HL-2020</strain>
        <tissue evidence="1">Leaf</tissue>
    </source>
</reference>
<sequence>MLRRGSVTMSLFTGPAEMFIGWCWVRRASRRRRSCTVRLGNKRRTLVQRSRPIVRFRFVVVPLRRLKKLLMDGRLIDSFCLYFSSIYPSLFPFI</sequence>
<keyword evidence="2" id="KW-1185">Reference proteome</keyword>
<gene>
    <name evidence="1" type="ORF">IFM89_005666</name>
</gene>
<dbReference type="Proteomes" id="UP000631114">
    <property type="component" value="Unassembled WGS sequence"/>
</dbReference>
<evidence type="ECO:0000313" key="1">
    <source>
        <dbReference type="EMBL" id="KAF9587791.1"/>
    </source>
</evidence>
<comment type="caution">
    <text evidence="1">The sequence shown here is derived from an EMBL/GenBank/DDBJ whole genome shotgun (WGS) entry which is preliminary data.</text>
</comment>
<proteinExistence type="predicted"/>
<organism evidence="1 2">
    <name type="scientific">Coptis chinensis</name>
    <dbReference type="NCBI Taxonomy" id="261450"/>
    <lineage>
        <taxon>Eukaryota</taxon>
        <taxon>Viridiplantae</taxon>
        <taxon>Streptophyta</taxon>
        <taxon>Embryophyta</taxon>
        <taxon>Tracheophyta</taxon>
        <taxon>Spermatophyta</taxon>
        <taxon>Magnoliopsida</taxon>
        <taxon>Ranunculales</taxon>
        <taxon>Ranunculaceae</taxon>
        <taxon>Coptidoideae</taxon>
        <taxon>Coptis</taxon>
    </lineage>
</organism>
<evidence type="ECO:0000313" key="2">
    <source>
        <dbReference type="Proteomes" id="UP000631114"/>
    </source>
</evidence>
<accession>A0A835GUH4</accession>
<name>A0A835GUH4_9MAGN</name>
<dbReference type="AlphaFoldDB" id="A0A835GUH4"/>
<protein>
    <submittedName>
        <fullName evidence="1">Uncharacterized protein</fullName>
    </submittedName>
</protein>
<dbReference type="EMBL" id="JADFTS010000009">
    <property type="protein sequence ID" value="KAF9587791.1"/>
    <property type="molecule type" value="Genomic_DNA"/>
</dbReference>